<sequence>MKILDYGAHVLSAPTPTGDLFFVSSDAALDGSAPVRGGLPLIAPWFAKFLGDQQHGWARSSVWEIDGTQGTLNDDYLELRFAAQEIENGWRFELSCTNTGDTVRKIQLAFHPYFAVSAVADVVVRGIDGVNVWDRVNHDKALYKGDFTFSGLTDRIALAAPEVTVEDANRRLTITAEGTDSTVLWNPGAEGGARLGDLGEGEWDNFVCVEPALLGTNAEGVDLPGGETAVIAMEVTATMV</sequence>
<comment type="catalytic activity">
    <reaction evidence="1">
        <text>alpha-D-glucose 6-phosphate = beta-D-glucose 6-phosphate</text>
        <dbReference type="Rhea" id="RHEA:16249"/>
        <dbReference type="ChEBI" id="CHEBI:58225"/>
        <dbReference type="ChEBI" id="CHEBI:58247"/>
        <dbReference type="EC" id="5.1.3.15"/>
    </reaction>
</comment>
<reference evidence="7 8" key="1">
    <citation type="submission" date="2018-06" db="EMBL/GenBank/DDBJ databases">
        <authorList>
            <consortium name="Pathogen Informatics"/>
            <person name="Doyle S."/>
        </authorList>
    </citation>
    <scope>NUCLEOTIDE SEQUENCE [LARGE SCALE GENOMIC DNA]</scope>
    <source>
        <strain evidence="7 8">NCTC11862</strain>
    </source>
</reference>
<dbReference type="InterPro" id="IPR008183">
    <property type="entry name" value="Aldose_1/G6P_1-epimerase"/>
</dbReference>
<comment type="similarity">
    <text evidence="2">Belongs to the glucose-6-phosphate 1-epimerase family.</text>
</comment>
<dbReference type="GO" id="GO:0047938">
    <property type="term" value="F:glucose-6-phosphate 1-epimerase activity"/>
    <property type="evidence" value="ECO:0007669"/>
    <property type="project" value="UniProtKB-EC"/>
</dbReference>
<evidence type="ECO:0000313" key="7">
    <source>
        <dbReference type="EMBL" id="STC68603.1"/>
    </source>
</evidence>
<evidence type="ECO:0000256" key="5">
    <source>
        <dbReference type="PIRSR" id="PIRSR016020-1"/>
    </source>
</evidence>
<dbReference type="AlphaFoldDB" id="A0A376CJX3"/>
<organism evidence="7 8">
    <name type="scientific">Corynebacterium pilosum</name>
    <dbReference type="NCBI Taxonomy" id="35756"/>
    <lineage>
        <taxon>Bacteria</taxon>
        <taxon>Bacillati</taxon>
        <taxon>Actinomycetota</taxon>
        <taxon>Actinomycetes</taxon>
        <taxon>Mycobacteriales</taxon>
        <taxon>Corynebacteriaceae</taxon>
        <taxon>Corynebacterium</taxon>
    </lineage>
</organism>
<feature type="active site" evidence="5">
    <location>
        <position position="111"/>
    </location>
</feature>
<evidence type="ECO:0000256" key="2">
    <source>
        <dbReference type="ARBA" id="ARBA00005866"/>
    </source>
</evidence>
<dbReference type="RefSeq" id="WP_018582105.1">
    <property type="nucleotide sequence ID" value="NZ_LDYD01000007.1"/>
</dbReference>
<dbReference type="EMBL" id="UFXQ01000001">
    <property type="protein sequence ID" value="STC68603.1"/>
    <property type="molecule type" value="Genomic_DNA"/>
</dbReference>
<name>A0A376CJX3_9CORY</name>
<evidence type="ECO:0000256" key="6">
    <source>
        <dbReference type="PIRSR" id="PIRSR016020-2"/>
    </source>
</evidence>
<dbReference type="InterPro" id="IPR025532">
    <property type="entry name" value="G6P_1-epimerase"/>
</dbReference>
<feature type="binding site" evidence="6">
    <location>
        <position position="59"/>
    </location>
    <ligand>
        <name>substrate</name>
    </ligand>
</feature>
<accession>A0A376CJX3</accession>
<dbReference type="GO" id="GO:0030246">
    <property type="term" value="F:carbohydrate binding"/>
    <property type="evidence" value="ECO:0007669"/>
    <property type="project" value="InterPro"/>
</dbReference>
<evidence type="ECO:0000256" key="4">
    <source>
        <dbReference type="ARBA" id="ARBA00023235"/>
    </source>
</evidence>
<dbReference type="GO" id="GO:0005737">
    <property type="term" value="C:cytoplasm"/>
    <property type="evidence" value="ECO:0007669"/>
    <property type="project" value="TreeGrafter"/>
</dbReference>
<dbReference type="PIRSF" id="PIRSF016020">
    <property type="entry name" value="PHexose_mutarotase"/>
    <property type="match status" value="1"/>
</dbReference>
<keyword evidence="4 7" id="KW-0413">Isomerase</keyword>
<dbReference type="SUPFAM" id="SSF74650">
    <property type="entry name" value="Galactose mutarotase-like"/>
    <property type="match status" value="1"/>
</dbReference>
<evidence type="ECO:0000313" key="8">
    <source>
        <dbReference type="Proteomes" id="UP000254467"/>
    </source>
</evidence>
<dbReference type="InterPro" id="IPR011013">
    <property type="entry name" value="Gal_mutarotase_sf_dom"/>
</dbReference>
<dbReference type="Gene3D" id="2.70.98.10">
    <property type="match status" value="1"/>
</dbReference>
<dbReference type="GO" id="GO:0005975">
    <property type="term" value="P:carbohydrate metabolic process"/>
    <property type="evidence" value="ECO:0007669"/>
    <property type="project" value="InterPro"/>
</dbReference>
<feature type="binding site" evidence="6">
    <location>
        <position position="36"/>
    </location>
    <ligand>
        <name>substrate</name>
    </ligand>
</feature>
<dbReference type="PANTHER" id="PTHR11122">
    <property type="entry name" value="APOSPORY-ASSOCIATED PROTEIN C-RELATED"/>
    <property type="match status" value="1"/>
</dbReference>
<dbReference type="Pfam" id="PF01263">
    <property type="entry name" value="Aldose_epim"/>
    <property type="match status" value="1"/>
</dbReference>
<dbReference type="OrthoDB" id="9790727at2"/>
<dbReference type="Proteomes" id="UP000254467">
    <property type="component" value="Unassembled WGS sequence"/>
</dbReference>
<evidence type="ECO:0000256" key="1">
    <source>
        <dbReference type="ARBA" id="ARBA00001096"/>
    </source>
</evidence>
<keyword evidence="8" id="KW-1185">Reference proteome</keyword>
<protein>
    <recommendedName>
        <fullName evidence="3">glucose-6-phosphate 1-epimerase</fullName>
        <ecNumber evidence="3">5.1.3.15</ecNumber>
    </recommendedName>
</protein>
<gene>
    <name evidence="7" type="primary">yeaD</name>
    <name evidence="7" type="ORF">NCTC11862_00362</name>
</gene>
<proteinExistence type="inferred from homology"/>
<evidence type="ECO:0000256" key="3">
    <source>
        <dbReference type="ARBA" id="ARBA00012083"/>
    </source>
</evidence>
<dbReference type="STRING" id="35756.GCA_001044155_01915"/>
<feature type="binding site" evidence="6">
    <location>
        <position position="54"/>
    </location>
    <ligand>
        <name>substrate</name>
    </ligand>
</feature>
<dbReference type="EC" id="5.1.3.15" evidence="3"/>
<feature type="active site" evidence="5">
    <location>
        <position position="210"/>
    </location>
</feature>
<dbReference type="PANTHER" id="PTHR11122:SF13">
    <property type="entry name" value="GLUCOSE-6-PHOSPHATE 1-EPIMERASE"/>
    <property type="match status" value="1"/>
</dbReference>
<dbReference type="InterPro" id="IPR014718">
    <property type="entry name" value="GH-type_carb-bd"/>
</dbReference>